<feature type="transmembrane region" description="Helical" evidence="4">
    <location>
        <begin position="23"/>
        <end position="48"/>
    </location>
</feature>
<evidence type="ECO:0000256" key="1">
    <source>
        <dbReference type="ARBA" id="ARBA00006739"/>
    </source>
</evidence>
<keyword evidence="4" id="KW-0812">Transmembrane</keyword>
<dbReference type="PANTHER" id="PTHR43630:SF1">
    <property type="entry name" value="POLY-BETA-1,6-N-ACETYL-D-GLUCOSAMINE SYNTHASE"/>
    <property type="match status" value="1"/>
</dbReference>
<feature type="transmembrane region" description="Helical" evidence="4">
    <location>
        <begin position="310"/>
        <end position="331"/>
    </location>
</feature>
<evidence type="ECO:0000313" key="6">
    <source>
        <dbReference type="Proteomes" id="UP000031643"/>
    </source>
</evidence>
<keyword evidence="2" id="KW-0328">Glycosyltransferase</keyword>
<keyword evidence="6" id="KW-1185">Reference proteome</keyword>
<dbReference type="PANTHER" id="PTHR43630">
    <property type="entry name" value="POLY-BETA-1,6-N-ACETYL-D-GLUCOSAMINE SYNTHASE"/>
    <property type="match status" value="1"/>
</dbReference>
<evidence type="ECO:0000256" key="3">
    <source>
        <dbReference type="ARBA" id="ARBA00022679"/>
    </source>
</evidence>
<dbReference type="KEGG" id="mcg:GL4_3237"/>
<dbReference type="Pfam" id="PF13641">
    <property type="entry name" value="Glyco_tranf_2_3"/>
    <property type="match status" value="1"/>
</dbReference>
<protein>
    <submittedName>
        <fullName evidence="5">Bi-functional transferase/deacetylase</fullName>
    </submittedName>
</protein>
<keyword evidence="4" id="KW-1133">Transmembrane helix</keyword>
<dbReference type="RefSeq" id="WP_045368930.1">
    <property type="nucleotide sequence ID" value="NZ_AP014648.1"/>
</dbReference>
<gene>
    <name evidence="5" type="ORF">GL4_3237</name>
</gene>
<dbReference type="HOGENOM" id="CLU_023978_4_1_5"/>
<comment type="similarity">
    <text evidence="1">Belongs to the glycosyltransferase 2 family.</text>
</comment>
<dbReference type="Proteomes" id="UP000031643">
    <property type="component" value="Chromosome"/>
</dbReference>
<keyword evidence="4" id="KW-0472">Membrane</keyword>
<keyword evidence="3 5" id="KW-0808">Transferase</keyword>
<dbReference type="InterPro" id="IPR029044">
    <property type="entry name" value="Nucleotide-diphossugar_trans"/>
</dbReference>
<dbReference type="OrthoDB" id="5291101at2"/>
<dbReference type="GO" id="GO:0016757">
    <property type="term" value="F:glycosyltransferase activity"/>
    <property type="evidence" value="ECO:0007669"/>
    <property type="project" value="UniProtKB-KW"/>
</dbReference>
<organism evidence="5 6">
    <name type="scientific">Methyloceanibacter caenitepidi</name>
    <dbReference type="NCBI Taxonomy" id="1384459"/>
    <lineage>
        <taxon>Bacteria</taxon>
        <taxon>Pseudomonadati</taxon>
        <taxon>Pseudomonadota</taxon>
        <taxon>Alphaproteobacteria</taxon>
        <taxon>Hyphomicrobiales</taxon>
        <taxon>Hyphomicrobiaceae</taxon>
        <taxon>Methyloceanibacter</taxon>
    </lineage>
</organism>
<accession>A0A0A8K6U4</accession>
<evidence type="ECO:0000256" key="4">
    <source>
        <dbReference type="SAM" id="Phobius"/>
    </source>
</evidence>
<dbReference type="Gene3D" id="3.90.550.10">
    <property type="entry name" value="Spore Coat Polysaccharide Biosynthesis Protein SpsA, Chain A"/>
    <property type="match status" value="1"/>
</dbReference>
<dbReference type="SUPFAM" id="SSF53448">
    <property type="entry name" value="Nucleotide-diphospho-sugar transferases"/>
    <property type="match status" value="1"/>
</dbReference>
<dbReference type="CDD" id="cd06423">
    <property type="entry name" value="CESA_like"/>
    <property type="match status" value="1"/>
</dbReference>
<dbReference type="EMBL" id="AP014648">
    <property type="protein sequence ID" value="BAQ18668.1"/>
    <property type="molecule type" value="Genomic_DNA"/>
</dbReference>
<name>A0A0A8K6U4_9HYPH</name>
<dbReference type="STRING" id="1384459.GL4_3237"/>
<dbReference type="AlphaFoldDB" id="A0A0A8K6U4"/>
<sequence length="419" mass="46738">MLQPVADGITYLTAQSGESLFRLFWFVVIFEFPRYTLSFFSVAAILLYPKRRQDPFLGRVTVVIAGHNEEDSIERCVLALHEQSRVPDEIIAVSDGSADRTPMKLRDLQDAGLITEGHSTQVRAGKSAALNLALSRATGDIVVVVDCDCTFDRHAFRDILEPFADPRAGAVAGNVVVRNPERSLVTAFQAIEYLISISQGKQASDLTDQVSCVSGAFGAFRRKALLGVGGYDAGGGEDLDVTLSLRKAGWKTVFAADALCYTDVPHRLSVLIRQRFRWERDAVHLRYRKHADLMNPLSPRFNLGELWHQIDFIVFNLGSAFFFPVYIVWLFATYGDLGLVILLGAQAGMFVLDALAFSLAAVATPKVDTIRLIPFLPGYSLFNGFLMRFVRLGAYLQEWIFAASYRDTYVPQKVHRVRR</sequence>
<evidence type="ECO:0000313" key="5">
    <source>
        <dbReference type="EMBL" id="BAQ18668.1"/>
    </source>
</evidence>
<evidence type="ECO:0000256" key="2">
    <source>
        <dbReference type="ARBA" id="ARBA00022676"/>
    </source>
</evidence>
<feature type="transmembrane region" description="Helical" evidence="4">
    <location>
        <begin position="337"/>
        <end position="362"/>
    </location>
</feature>
<reference evidence="5 6" key="1">
    <citation type="submission" date="2014-09" db="EMBL/GenBank/DDBJ databases">
        <title>Genome sequencing of Methyloceanibacter caenitepidi Gela4.</title>
        <authorList>
            <person name="Takeuchi M."/>
            <person name="Susumu S."/>
            <person name="Kamagata Y."/>
            <person name="Oshima K."/>
            <person name="Hattori M."/>
            <person name="Iwasaki W."/>
        </authorList>
    </citation>
    <scope>NUCLEOTIDE SEQUENCE [LARGE SCALE GENOMIC DNA]</scope>
    <source>
        <strain evidence="5 6">Gela4</strain>
    </source>
</reference>
<proteinExistence type="inferred from homology"/>